<accession>A0A8B0STL4</accession>
<reference evidence="1" key="1">
    <citation type="submission" date="2020-01" db="EMBL/GenBank/DDBJ databases">
        <authorList>
            <person name="Qin S."/>
        </authorList>
    </citation>
    <scope>NUCLEOTIDE SEQUENCE</scope>
    <source>
        <strain evidence="1">CVir17-16-YZ6g</strain>
        <plasmid evidence="1">p17-15-vir-like</plasmid>
    </source>
</reference>
<protein>
    <submittedName>
        <fullName evidence="1">Uncharacterized protein</fullName>
    </submittedName>
</protein>
<geneLocation type="plasmid" evidence="1">
    <name>p17-15-vir-like</name>
</geneLocation>
<dbReference type="AlphaFoldDB" id="A0A8B0STL4"/>
<evidence type="ECO:0000313" key="1">
    <source>
        <dbReference type="EMBL" id="QTX14685.1"/>
    </source>
</evidence>
<keyword evidence="1" id="KW-0614">Plasmid</keyword>
<organism evidence="1">
    <name type="scientific">Klebsiella pneumoniae</name>
    <dbReference type="NCBI Taxonomy" id="573"/>
    <lineage>
        <taxon>Bacteria</taxon>
        <taxon>Pseudomonadati</taxon>
        <taxon>Pseudomonadota</taxon>
        <taxon>Gammaproteobacteria</taxon>
        <taxon>Enterobacterales</taxon>
        <taxon>Enterobacteriaceae</taxon>
        <taxon>Klebsiella/Raoultella group</taxon>
        <taxon>Klebsiella</taxon>
        <taxon>Klebsiella pneumoniae complex</taxon>
    </lineage>
</organism>
<sequence length="38" mass="4422">MSLQVSHYNMLRASHEVSQKVVVRTVITVRFVPEADFF</sequence>
<name>A0A8B0STL4_KLEPN</name>
<dbReference type="EMBL" id="MN956836">
    <property type="protein sequence ID" value="QTX14685.1"/>
    <property type="molecule type" value="Genomic_DNA"/>
</dbReference>
<proteinExistence type="predicted"/>